<dbReference type="InterPro" id="IPR029526">
    <property type="entry name" value="PGBD"/>
</dbReference>
<gene>
    <name evidence="2" type="ORF">HPB48_011756</name>
</gene>
<dbReference type="VEuPathDB" id="VectorBase:HLOH_058739"/>
<dbReference type="EMBL" id="JABSTR010000011">
    <property type="protein sequence ID" value="KAH9381328.1"/>
    <property type="molecule type" value="Genomic_DNA"/>
</dbReference>
<protein>
    <recommendedName>
        <fullName evidence="1">PiggyBac transposable element-derived protein domain-containing protein</fullName>
    </recommendedName>
</protein>
<dbReference type="InterPro" id="IPR052638">
    <property type="entry name" value="PiggyBac_TE-derived"/>
</dbReference>
<evidence type="ECO:0000259" key="1">
    <source>
        <dbReference type="Pfam" id="PF13843"/>
    </source>
</evidence>
<evidence type="ECO:0000313" key="3">
    <source>
        <dbReference type="Proteomes" id="UP000821853"/>
    </source>
</evidence>
<dbReference type="PANTHER" id="PTHR47055:SF3">
    <property type="entry name" value="PHORBOL-ESTER_DAG-TYPE DOMAIN-CONTAINING PROTEIN"/>
    <property type="match status" value="1"/>
</dbReference>
<proteinExistence type="predicted"/>
<accession>A0A9J6H2W9</accession>
<dbReference type="OrthoDB" id="6502193at2759"/>
<feature type="domain" description="PiggyBac transposable element-derived protein" evidence="1">
    <location>
        <begin position="1"/>
        <end position="87"/>
    </location>
</feature>
<reference evidence="2 3" key="1">
    <citation type="journal article" date="2020" name="Cell">
        <title>Large-Scale Comparative Analyses of Tick Genomes Elucidate Their Genetic Diversity and Vector Capacities.</title>
        <authorList>
            <consortium name="Tick Genome and Microbiome Consortium (TIGMIC)"/>
            <person name="Jia N."/>
            <person name="Wang J."/>
            <person name="Shi W."/>
            <person name="Du L."/>
            <person name="Sun Y."/>
            <person name="Zhan W."/>
            <person name="Jiang J.F."/>
            <person name="Wang Q."/>
            <person name="Zhang B."/>
            <person name="Ji P."/>
            <person name="Bell-Sakyi L."/>
            <person name="Cui X.M."/>
            <person name="Yuan T.T."/>
            <person name="Jiang B.G."/>
            <person name="Yang W.F."/>
            <person name="Lam T.T."/>
            <person name="Chang Q.C."/>
            <person name="Ding S.J."/>
            <person name="Wang X.J."/>
            <person name="Zhu J.G."/>
            <person name="Ruan X.D."/>
            <person name="Zhao L."/>
            <person name="Wei J.T."/>
            <person name="Ye R.Z."/>
            <person name="Que T.C."/>
            <person name="Du C.H."/>
            <person name="Zhou Y.H."/>
            <person name="Cheng J.X."/>
            <person name="Dai P.F."/>
            <person name="Guo W.B."/>
            <person name="Han X.H."/>
            <person name="Huang E.J."/>
            <person name="Li L.F."/>
            <person name="Wei W."/>
            <person name="Gao Y.C."/>
            <person name="Liu J.Z."/>
            <person name="Shao H.Z."/>
            <person name="Wang X."/>
            <person name="Wang C.C."/>
            <person name="Yang T.C."/>
            <person name="Huo Q.B."/>
            <person name="Li W."/>
            <person name="Chen H.Y."/>
            <person name="Chen S.E."/>
            <person name="Zhou L.G."/>
            <person name="Ni X.B."/>
            <person name="Tian J.H."/>
            <person name="Sheng Y."/>
            <person name="Liu T."/>
            <person name="Pan Y.S."/>
            <person name="Xia L.Y."/>
            <person name="Li J."/>
            <person name="Zhao F."/>
            <person name="Cao W.C."/>
        </authorList>
    </citation>
    <scope>NUCLEOTIDE SEQUENCE [LARGE SCALE GENOMIC DNA]</scope>
    <source>
        <strain evidence="2">HaeL-2018</strain>
    </source>
</reference>
<sequence>MLCSSNGNPFAMDIYSGRSENDERTPLGLRVISDFISVLPAPEQHEVYFDNFFTSHSRLMKLADQGMRATGTVRETRTGGCPLKSVKEVGKEERGTF</sequence>
<dbReference type="OMA" id="NRINHEC"/>
<dbReference type="Pfam" id="PF13843">
    <property type="entry name" value="DDE_Tnp_1_7"/>
    <property type="match status" value="1"/>
</dbReference>
<comment type="caution">
    <text evidence="2">The sequence shown here is derived from an EMBL/GenBank/DDBJ whole genome shotgun (WGS) entry which is preliminary data.</text>
</comment>
<dbReference type="AlphaFoldDB" id="A0A9J6H2W9"/>
<dbReference type="PANTHER" id="PTHR47055">
    <property type="entry name" value="DDE_TNP_1_7 DOMAIN-CONTAINING PROTEIN"/>
    <property type="match status" value="1"/>
</dbReference>
<keyword evidence="3" id="KW-1185">Reference proteome</keyword>
<evidence type="ECO:0000313" key="2">
    <source>
        <dbReference type="EMBL" id="KAH9381328.1"/>
    </source>
</evidence>
<dbReference type="GO" id="GO:0043565">
    <property type="term" value="F:sequence-specific DNA binding"/>
    <property type="evidence" value="ECO:0007669"/>
    <property type="project" value="TreeGrafter"/>
</dbReference>
<organism evidence="2 3">
    <name type="scientific">Haemaphysalis longicornis</name>
    <name type="common">Bush tick</name>
    <dbReference type="NCBI Taxonomy" id="44386"/>
    <lineage>
        <taxon>Eukaryota</taxon>
        <taxon>Metazoa</taxon>
        <taxon>Ecdysozoa</taxon>
        <taxon>Arthropoda</taxon>
        <taxon>Chelicerata</taxon>
        <taxon>Arachnida</taxon>
        <taxon>Acari</taxon>
        <taxon>Parasitiformes</taxon>
        <taxon>Ixodida</taxon>
        <taxon>Ixodoidea</taxon>
        <taxon>Ixodidae</taxon>
        <taxon>Haemaphysalinae</taxon>
        <taxon>Haemaphysalis</taxon>
    </lineage>
</organism>
<dbReference type="Proteomes" id="UP000821853">
    <property type="component" value="Chromosome 9"/>
</dbReference>
<name>A0A9J6H2W9_HAELO</name>